<dbReference type="AlphaFoldDB" id="A0A0F3NFW5"/>
<comment type="caution">
    <text evidence="1">The sequence shown here is derived from an EMBL/GenBank/DDBJ whole genome shotgun (WGS) entry which is preliminary data.</text>
</comment>
<name>A0A0F3NFW5_ANAPH</name>
<evidence type="ECO:0000313" key="2">
    <source>
        <dbReference type="Proteomes" id="UP000033385"/>
    </source>
</evidence>
<organism evidence="1 2">
    <name type="scientific">Anaplasma phagocytophilum str. ApNP</name>
    <dbReference type="NCBI Taxonomy" id="1359153"/>
    <lineage>
        <taxon>Bacteria</taxon>
        <taxon>Pseudomonadati</taxon>
        <taxon>Pseudomonadota</taxon>
        <taxon>Alphaproteobacteria</taxon>
        <taxon>Rickettsiales</taxon>
        <taxon>Anaplasmataceae</taxon>
        <taxon>Anaplasma</taxon>
        <taxon>phagocytophilum group</taxon>
    </lineage>
</organism>
<dbReference type="PATRIC" id="fig|1359153.3.peg.1428"/>
<reference evidence="1 2" key="1">
    <citation type="submission" date="2015-01" db="EMBL/GenBank/DDBJ databases">
        <title>Genome Sequencing of Rickettsiales.</title>
        <authorList>
            <person name="Daugherty S.C."/>
            <person name="Su Q."/>
            <person name="Abolude K."/>
            <person name="Beier-Sexton M."/>
            <person name="Carlyon J.A."/>
            <person name="Carter R."/>
            <person name="Day N.P."/>
            <person name="Dumler S.J."/>
            <person name="Dyachenko V."/>
            <person name="Godinez A."/>
            <person name="Kurtti T.J."/>
            <person name="Lichay M."/>
            <person name="Mullins K.E."/>
            <person name="Ott S."/>
            <person name="Pappas-Brown V."/>
            <person name="Paris D.H."/>
            <person name="Patel P."/>
            <person name="Richards A.L."/>
            <person name="Sadzewicz L."/>
            <person name="Sears K."/>
            <person name="Seidman D."/>
            <person name="Sengamalay N."/>
            <person name="Stenos J."/>
            <person name="Tallon L.J."/>
            <person name="Vincent G."/>
            <person name="Fraser C.M."/>
            <person name="Munderloh U."/>
            <person name="Dunning-Hotopp J.C."/>
        </authorList>
    </citation>
    <scope>NUCLEOTIDE SEQUENCE [LARGE SCALE GENOMIC DNA]</scope>
    <source>
        <strain evidence="1 2">ApNP</strain>
    </source>
</reference>
<evidence type="ECO:0000313" key="1">
    <source>
        <dbReference type="EMBL" id="KJV66641.1"/>
    </source>
</evidence>
<proteinExistence type="predicted"/>
<sequence length="43" mass="5152">MADLGDIHRYLSEVRPEYLLSRAVSVYYRVWFIEDTLKNTPYA</sequence>
<dbReference type="Proteomes" id="UP000033385">
    <property type="component" value="Unassembled WGS sequence"/>
</dbReference>
<dbReference type="EMBL" id="LANW01000001">
    <property type="protein sequence ID" value="KJV66641.1"/>
    <property type="molecule type" value="Genomic_DNA"/>
</dbReference>
<accession>A0A0F3NFW5</accession>
<protein>
    <submittedName>
        <fullName evidence="1">Uncharacterized protein</fullName>
    </submittedName>
</protein>
<gene>
    <name evidence="1" type="ORF">APHNP_1396</name>
</gene>